<feature type="compositionally biased region" description="Polar residues" evidence="2">
    <location>
        <begin position="515"/>
        <end position="528"/>
    </location>
</feature>
<feature type="region of interest" description="Disordered" evidence="2">
    <location>
        <begin position="750"/>
        <end position="835"/>
    </location>
</feature>
<feature type="region of interest" description="Disordered" evidence="2">
    <location>
        <begin position="703"/>
        <end position="733"/>
    </location>
</feature>
<reference evidence="3 4" key="1">
    <citation type="submission" date="2015-01" db="EMBL/GenBank/DDBJ databases">
        <title>The Genome Sequence of Exophiala oligosperma CBS72588.</title>
        <authorList>
            <consortium name="The Broad Institute Genomics Platform"/>
            <person name="Cuomo C."/>
            <person name="de Hoog S."/>
            <person name="Gorbushina A."/>
            <person name="Stielow B."/>
            <person name="Teixiera M."/>
            <person name="Abouelleil A."/>
            <person name="Chapman S.B."/>
            <person name="Priest M."/>
            <person name="Young S.K."/>
            <person name="Wortman J."/>
            <person name="Nusbaum C."/>
            <person name="Birren B."/>
        </authorList>
    </citation>
    <scope>NUCLEOTIDE SEQUENCE [LARGE SCALE GENOMIC DNA]</scope>
    <source>
        <strain evidence="3 4">CBS 72588</strain>
    </source>
</reference>
<organism evidence="3 4">
    <name type="scientific">Exophiala oligosperma</name>
    <dbReference type="NCBI Taxonomy" id="215243"/>
    <lineage>
        <taxon>Eukaryota</taxon>
        <taxon>Fungi</taxon>
        <taxon>Dikarya</taxon>
        <taxon>Ascomycota</taxon>
        <taxon>Pezizomycotina</taxon>
        <taxon>Eurotiomycetes</taxon>
        <taxon>Chaetothyriomycetidae</taxon>
        <taxon>Chaetothyriales</taxon>
        <taxon>Herpotrichiellaceae</taxon>
        <taxon>Exophiala</taxon>
    </lineage>
</organism>
<keyword evidence="1" id="KW-0175">Coiled coil</keyword>
<dbReference type="HOGENOM" id="CLU_018991_0_0_1"/>
<dbReference type="VEuPathDB" id="FungiDB:PV06_05198"/>
<dbReference type="RefSeq" id="XP_016264384.1">
    <property type="nucleotide sequence ID" value="XM_016406178.1"/>
</dbReference>
<evidence type="ECO:0000256" key="1">
    <source>
        <dbReference type="SAM" id="Coils"/>
    </source>
</evidence>
<dbReference type="OrthoDB" id="4111897at2759"/>
<dbReference type="Proteomes" id="UP000053342">
    <property type="component" value="Unassembled WGS sequence"/>
</dbReference>
<proteinExistence type="predicted"/>
<name>A0A0D2DMI1_9EURO</name>
<protein>
    <submittedName>
        <fullName evidence="3">Uncharacterized protein</fullName>
    </submittedName>
</protein>
<evidence type="ECO:0000313" key="3">
    <source>
        <dbReference type="EMBL" id="KIW44168.1"/>
    </source>
</evidence>
<accession>A0A0D2DMI1</accession>
<feature type="compositionally biased region" description="Low complexity" evidence="2">
    <location>
        <begin position="806"/>
        <end position="819"/>
    </location>
</feature>
<dbReference type="GeneID" id="27357272"/>
<evidence type="ECO:0000256" key="2">
    <source>
        <dbReference type="SAM" id="MobiDB-lite"/>
    </source>
</evidence>
<keyword evidence="4" id="KW-1185">Reference proteome</keyword>
<feature type="coiled-coil region" evidence="1">
    <location>
        <begin position="51"/>
        <end position="78"/>
    </location>
</feature>
<feature type="compositionally biased region" description="Low complexity" evidence="2">
    <location>
        <begin position="723"/>
        <end position="733"/>
    </location>
</feature>
<feature type="region of interest" description="Disordered" evidence="2">
    <location>
        <begin position="508"/>
        <end position="528"/>
    </location>
</feature>
<feature type="compositionally biased region" description="Polar residues" evidence="2">
    <location>
        <begin position="787"/>
        <end position="796"/>
    </location>
</feature>
<sequence>MALDFGANDIIAGVALAKKIYEINFVEDNRAGKCEDWSQVELVLTVTDYRFQNFRKEIKDFEKLLKQLDTSLAEAARRYQNGALAAQKGAHHPGEQEFERERQRMTGDFEETLKECQVFLLKHRGLLGKRSNFGDNMLWHATQQDQKIDSLRSRIHMHSTKIKLVIDRLSIDLLTNFDARIDDLFDISLRTVNLQKDMQQEMRKFHASLVGVLAGLEPAASLGPEDTCHASPAIEARFEESMRVFAPPALATSGEFPLSEGFDALLLHFEQSFEGREQTPEMYLSLLKTRWLLARLKKSKGYTRACAAYYYKRAVHQVEQAIEIRLRDQDIMSYSDEILMALPESMFLIWTPPEEEEVAPELDLTAAQANEQELLRLQLASRNDQPSESLMLFRRSTTDFRLVHEKITAEGREVVYPLMIYTEQDQLIPRYAMPTLKDPCFELAVYYRKLEYLFKFKCLEDALATQTALTGYDVSHDQSNITCEFNKAAAALDCKARVQLWQDPIPTPQAPDASSVGSPTESFSNQSARSRQSSYIESIGASASISQVGDGLEAESIRHPALLMTTQFTDEKHGQRFAIMFVDLETSINIDTSMCKCHSNYDNCSYICLRRRGNKPIPIRILFTECNERGLPDPTTFNLLPFRLPRGEQFRKLEVKETQHILLRFKTLAEKDRFHHELRIRFYIRAKQVTDQHNALREIAHRQDRPVRAFTSDPGASLGPRRSTTSTTFSQTSAPRIDLDHDWGFEVSLNGAESEHSPSTATPRRNTKRQSTIDKELGTRPLDPSPRANTAQTGFTNPDRRNTRTSSNAQSSVSVSSKSGDGWAAAKSMWKKLKL</sequence>
<gene>
    <name evidence="3" type="ORF">PV06_05198</name>
</gene>
<dbReference type="EMBL" id="KN847335">
    <property type="protein sequence ID" value="KIW44168.1"/>
    <property type="molecule type" value="Genomic_DNA"/>
</dbReference>
<dbReference type="AlphaFoldDB" id="A0A0D2DMI1"/>
<evidence type="ECO:0000313" key="4">
    <source>
        <dbReference type="Proteomes" id="UP000053342"/>
    </source>
</evidence>